<keyword evidence="7" id="KW-1185">Reference proteome</keyword>
<dbReference type="RefSeq" id="WP_344879439.1">
    <property type="nucleotide sequence ID" value="NZ_BAABAL010000018.1"/>
</dbReference>
<sequence length="232" mass="25760">MIDSPCRVLDHIPVSRERGDVELASEISAPVIPAPRPPVEPWNGTAARLAGYAQGVLSAWIASGAVLRQVRAVTGIGLPWSPVLREPDVADELAGLTVAVALNHFHRTVIGSQGWDATRGARMETLFVSHCLLCFPNEYRRWRREHRAGVPTASVRLDEIDEPPDPVETELVVLDRMRVAAILRETEDPRTRTAIELRLDGYSHADIAEHLGITAKAVEMLFYRLRARLSRD</sequence>
<organism evidence="6 7">
    <name type="scientific">Allokutzneria multivorans</name>
    <dbReference type="NCBI Taxonomy" id="1142134"/>
    <lineage>
        <taxon>Bacteria</taxon>
        <taxon>Bacillati</taxon>
        <taxon>Actinomycetota</taxon>
        <taxon>Actinomycetes</taxon>
        <taxon>Pseudonocardiales</taxon>
        <taxon>Pseudonocardiaceae</taxon>
        <taxon>Allokutzneria</taxon>
    </lineage>
</organism>
<evidence type="ECO:0000313" key="6">
    <source>
        <dbReference type="EMBL" id="GAA4020576.1"/>
    </source>
</evidence>
<proteinExistence type="inferred from homology"/>
<dbReference type="EMBL" id="BAABAL010000018">
    <property type="protein sequence ID" value="GAA4020576.1"/>
    <property type="molecule type" value="Genomic_DNA"/>
</dbReference>
<reference evidence="7" key="1">
    <citation type="journal article" date="2019" name="Int. J. Syst. Evol. Microbiol.">
        <title>The Global Catalogue of Microorganisms (GCM) 10K type strain sequencing project: providing services to taxonomists for standard genome sequencing and annotation.</title>
        <authorList>
            <consortium name="The Broad Institute Genomics Platform"/>
            <consortium name="The Broad Institute Genome Sequencing Center for Infectious Disease"/>
            <person name="Wu L."/>
            <person name="Ma J."/>
        </authorList>
    </citation>
    <scope>NUCLEOTIDE SEQUENCE [LARGE SCALE GENOMIC DNA]</scope>
    <source>
        <strain evidence="7">JCM 17342</strain>
    </source>
</reference>
<dbReference type="InterPro" id="IPR013324">
    <property type="entry name" value="RNA_pol_sigma_r3/r4-like"/>
</dbReference>
<dbReference type="Gene3D" id="1.10.10.10">
    <property type="entry name" value="Winged helix-like DNA-binding domain superfamily/Winged helix DNA-binding domain"/>
    <property type="match status" value="1"/>
</dbReference>
<evidence type="ECO:0000313" key="7">
    <source>
        <dbReference type="Proteomes" id="UP001501747"/>
    </source>
</evidence>
<keyword evidence="3" id="KW-0731">Sigma factor</keyword>
<comment type="similarity">
    <text evidence="1">Belongs to the sigma-70 factor family. ECF subfamily.</text>
</comment>
<dbReference type="Proteomes" id="UP001501747">
    <property type="component" value="Unassembled WGS sequence"/>
</dbReference>
<comment type="caution">
    <text evidence="6">The sequence shown here is derived from an EMBL/GenBank/DDBJ whole genome shotgun (WGS) entry which is preliminary data.</text>
</comment>
<keyword evidence="4" id="KW-0804">Transcription</keyword>
<gene>
    <name evidence="6" type="ORF">GCM10022247_50810</name>
</gene>
<evidence type="ECO:0000256" key="2">
    <source>
        <dbReference type="ARBA" id="ARBA00023015"/>
    </source>
</evidence>
<dbReference type="InterPro" id="IPR036388">
    <property type="entry name" value="WH-like_DNA-bd_sf"/>
</dbReference>
<dbReference type="Pfam" id="PF08281">
    <property type="entry name" value="Sigma70_r4_2"/>
    <property type="match status" value="1"/>
</dbReference>
<evidence type="ECO:0000259" key="5">
    <source>
        <dbReference type="Pfam" id="PF08281"/>
    </source>
</evidence>
<evidence type="ECO:0000256" key="4">
    <source>
        <dbReference type="ARBA" id="ARBA00023163"/>
    </source>
</evidence>
<dbReference type="InterPro" id="IPR013249">
    <property type="entry name" value="RNA_pol_sigma70_r4_t2"/>
</dbReference>
<accession>A0ABP7T3R9</accession>
<dbReference type="SUPFAM" id="SSF88659">
    <property type="entry name" value="Sigma3 and sigma4 domains of RNA polymerase sigma factors"/>
    <property type="match status" value="1"/>
</dbReference>
<protein>
    <recommendedName>
        <fullName evidence="5">RNA polymerase sigma factor 70 region 4 type 2 domain-containing protein</fullName>
    </recommendedName>
</protein>
<feature type="domain" description="RNA polymerase sigma factor 70 region 4 type 2" evidence="5">
    <location>
        <begin position="189"/>
        <end position="229"/>
    </location>
</feature>
<evidence type="ECO:0000256" key="1">
    <source>
        <dbReference type="ARBA" id="ARBA00010641"/>
    </source>
</evidence>
<keyword evidence="2" id="KW-0805">Transcription regulation</keyword>
<name>A0ABP7T3R9_9PSEU</name>
<evidence type="ECO:0000256" key="3">
    <source>
        <dbReference type="ARBA" id="ARBA00023082"/>
    </source>
</evidence>